<feature type="region of interest" description="Disordered" evidence="1">
    <location>
        <begin position="1"/>
        <end position="85"/>
    </location>
</feature>
<organism evidence="2 3">
    <name type="scientific">Heterodermia speciosa</name>
    <dbReference type="NCBI Taxonomy" id="116794"/>
    <lineage>
        <taxon>Eukaryota</taxon>
        <taxon>Fungi</taxon>
        <taxon>Dikarya</taxon>
        <taxon>Ascomycota</taxon>
        <taxon>Pezizomycotina</taxon>
        <taxon>Lecanoromycetes</taxon>
        <taxon>OSLEUM clade</taxon>
        <taxon>Lecanoromycetidae</taxon>
        <taxon>Caliciales</taxon>
        <taxon>Physciaceae</taxon>
        <taxon>Heterodermia</taxon>
    </lineage>
</organism>
<dbReference type="OrthoDB" id="5381976at2759"/>
<evidence type="ECO:0000256" key="1">
    <source>
        <dbReference type="SAM" id="MobiDB-lite"/>
    </source>
</evidence>
<reference evidence="2" key="1">
    <citation type="submission" date="2021-03" db="EMBL/GenBank/DDBJ databases">
        <authorList>
            <person name="Tagirdzhanova G."/>
        </authorList>
    </citation>
    <scope>NUCLEOTIDE SEQUENCE</scope>
</reference>
<accession>A0A8H3II97</accession>
<comment type="caution">
    <text evidence="2">The sequence shown here is derived from an EMBL/GenBank/DDBJ whole genome shotgun (WGS) entry which is preliminary data.</text>
</comment>
<feature type="compositionally biased region" description="Pro residues" evidence="1">
    <location>
        <begin position="68"/>
        <end position="77"/>
    </location>
</feature>
<feature type="compositionally biased region" description="Polar residues" evidence="1">
    <location>
        <begin position="28"/>
        <end position="38"/>
    </location>
</feature>
<evidence type="ECO:0000313" key="2">
    <source>
        <dbReference type="EMBL" id="CAF9916595.1"/>
    </source>
</evidence>
<dbReference type="EMBL" id="CAJPDS010000018">
    <property type="protein sequence ID" value="CAF9916595.1"/>
    <property type="molecule type" value="Genomic_DNA"/>
</dbReference>
<protein>
    <submittedName>
        <fullName evidence="2">Uncharacterized protein</fullName>
    </submittedName>
</protein>
<name>A0A8H3II97_9LECA</name>
<keyword evidence="3" id="KW-1185">Reference proteome</keyword>
<sequence length="187" mass="20317">MAAVNDTPYPGADHDTAPLLLPPAPSATDNQSPAAEPSTNPPNSDPPEYYAPPASTARPHTRRVRFSTPPPSPPPAADPDNTSLLPSYSAAKYGNYTSEADYLAALRAWVEEKTFVDPGDTGLVGFYGKTTMEGYIQRPDGGMRSKRKEKVETKEEGNGAGNIERKERRRSSVSRWLARKRQGSSDQ</sequence>
<gene>
    <name evidence="2" type="ORF">HETSPECPRED_002958</name>
</gene>
<feature type="region of interest" description="Disordered" evidence="1">
    <location>
        <begin position="137"/>
        <end position="187"/>
    </location>
</feature>
<dbReference type="Proteomes" id="UP000664521">
    <property type="component" value="Unassembled WGS sequence"/>
</dbReference>
<feature type="compositionally biased region" description="Basic residues" evidence="1">
    <location>
        <begin position="167"/>
        <end position="187"/>
    </location>
</feature>
<evidence type="ECO:0000313" key="3">
    <source>
        <dbReference type="Proteomes" id="UP000664521"/>
    </source>
</evidence>
<proteinExistence type="predicted"/>
<dbReference type="AlphaFoldDB" id="A0A8H3II97"/>